<name>A0A540LCS3_MALBA</name>
<reference evidence="1 2" key="1">
    <citation type="journal article" date="2019" name="G3 (Bethesda)">
        <title>Sequencing of a Wild Apple (Malus baccata) Genome Unravels the Differences Between Cultivated and Wild Apple Species Regarding Disease Resistance and Cold Tolerance.</title>
        <authorList>
            <person name="Chen X."/>
        </authorList>
    </citation>
    <scope>NUCLEOTIDE SEQUENCE [LARGE SCALE GENOMIC DNA]</scope>
    <source>
        <strain evidence="2">cv. Shandingzi</strain>
        <tissue evidence="1">Leaves</tissue>
    </source>
</reference>
<proteinExistence type="predicted"/>
<evidence type="ECO:0000313" key="1">
    <source>
        <dbReference type="EMBL" id="TQD84271.1"/>
    </source>
</evidence>
<comment type="caution">
    <text evidence="1">The sequence shown here is derived from an EMBL/GenBank/DDBJ whole genome shotgun (WGS) entry which is preliminary data.</text>
</comment>
<keyword evidence="2" id="KW-1185">Reference proteome</keyword>
<dbReference type="STRING" id="106549.A0A540LCS3"/>
<protein>
    <submittedName>
        <fullName evidence="1">Uncharacterized protein</fullName>
    </submittedName>
</protein>
<dbReference type="EMBL" id="VIEB01000646">
    <property type="protein sequence ID" value="TQD84271.1"/>
    <property type="molecule type" value="Genomic_DNA"/>
</dbReference>
<dbReference type="Proteomes" id="UP000315295">
    <property type="component" value="Unassembled WGS sequence"/>
</dbReference>
<organism evidence="1 2">
    <name type="scientific">Malus baccata</name>
    <name type="common">Siberian crab apple</name>
    <name type="synonym">Pyrus baccata</name>
    <dbReference type="NCBI Taxonomy" id="106549"/>
    <lineage>
        <taxon>Eukaryota</taxon>
        <taxon>Viridiplantae</taxon>
        <taxon>Streptophyta</taxon>
        <taxon>Embryophyta</taxon>
        <taxon>Tracheophyta</taxon>
        <taxon>Spermatophyta</taxon>
        <taxon>Magnoliopsida</taxon>
        <taxon>eudicotyledons</taxon>
        <taxon>Gunneridae</taxon>
        <taxon>Pentapetalae</taxon>
        <taxon>rosids</taxon>
        <taxon>fabids</taxon>
        <taxon>Rosales</taxon>
        <taxon>Rosaceae</taxon>
        <taxon>Amygdaloideae</taxon>
        <taxon>Maleae</taxon>
        <taxon>Malus</taxon>
    </lineage>
</organism>
<gene>
    <name evidence="1" type="ORF">C1H46_030202</name>
</gene>
<accession>A0A540LCS3</accession>
<evidence type="ECO:0000313" key="2">
    <source>
        <dbReference type="Proteomes" id="UP000315295"/>
    </source>
</evidence>
<dbReference type="AlphaFoldDB" id="A0A540LCS3"/>
<sequence>MVFFATGVQQPKVSSLMGFIPSCSIFPIALSYGGMDDDYNTFKLMSSHIRVEESYLQHRLSFLKKEENISAQSYMLMGTTDPTGTLEKNKVCVLLYVQFLPFF</sequence>